<keyword evidence="10" id="KW-0175">Coiled coil</keyword>
<keyword evidence="11" id="KW-0812">Transmembrane</keyword>
<evidence type="ECO:0000256" key="4">
    <source>
        <dbReference type="ARBA" id="ARBA00022679"/>
    </source>
</evidence>
<keyword evidence="4" id="KW-0808">Transferase</keyword>
<dbReference type="Proteomes" id="UP000238426">
    <property type="component" value="Unassembled WGS sequence"/>
</dbReference>
<dbReference type="InterPro" id="IPR019734">
    <property type="entry name" value="TPR_rpt"/>
</dbReference>
<keyword evidence="14" id="KW-1185">Reference proteome</keyword>
<dbReference type="PANTHER" id="PTHR24421:SF10">
    <property type="entry name" value="NITRATE_NITRITE SENSOR PROTEIN NARQ"/>
    <property type="match status" value="1"/>
</dbReference>
<dbReference type="Gene3D" id="1.20.5.1930">
    <property type="match status" value="1"/>
</dbReference>
<dbReference type="PROSITE" id="PS50109">
    <property type="entry name" value="HIS_KIN"/>
    <property type="match status" value="1"/>
</dbReference>
<feature type="repeat" description="TPR" evidence="9">
    <location>
        <begin position="200"/>
        <end position="233"/>
    </location>
</feature>
<dbReference type="SMART" id="SM00387">
    <property type="entry name" value="HATPase_c"/>
    <property type="match status" value="1"/>
</dbReference>
<accession>A0A2T1NC35</accession>
<dbReference type="InterPro" id="IPR003594">
    <property type="entry name" value="HATPase_dom"/>
</dbReference>
<comment type="caution">
    <text evidence="13">The sequence shown here is derived from an EMBL/GenBank/DDBJ whole genome shotgun (WGS) entry which is preliminary data.</text>
</comment>
<dbReference type="SMART" id="SM00028">
    <property type="entry name" value="TPR"/>
    <property type="match status" value="6"/>
</dbReference>
<comment type="catalytic activity">
    <reaction evidence="1">
        <text>ATP + protein L-histidine = ADP + protein N-phospho-L-histidine.</text>
        <dbReference type="EC" id="2.7.13.3"/>
    </reaction>
</comment>
<dbReference type="CDD" id="cd16917">
    <property type="entry name" value="HATPase_UhpB-NarQ-NarX-like"/>
    <property type="match status" value="1"/>
</dbReference>
<evidence type="ECO:0000256" key="8">
    <source>
        <dbReference type="ARBA" id="ARBA00023012"/>
    </source>
</evidence>
<dbReference type="SUPFAM" id="SSF55874">
    <property type="entry name" value="ATPase domain of HSP90 chaperone/DNA topoisomerase II/histidine kinase"/>
    <property type="match status" value="1"/>
</dbReference>
<keyword evidence="11" id="KW-0472">Membrane</keyword>
<evidence type="ECO:0000313" key="13">
    <source>
        <dbReference type="EMBL" id="PSG90000.1"/>
    </source>
</evidence>
<keyword evidence="3" id="KW-0597">Phosphoprotein</keyword>
<protein>
    <recommendedName>
        <fullName evidence="2">histidine kinase</fullName>
        <ecNumber evidence="2">2.7.13.3</ecNumber>
    </recommendedName>
</protein>
<evidence type="ECO:0000256" key="6">
    <source>
        <dbReference type="ARBA" id="ARBA00022777"/>
    </source>
</evidence>
<dbReference type="PANTHER" id="PTHR24421">
    <property type="entry name" value="NITRATE/NITRITE SENSOR PROTEIN NARX-RELATED"/>
    <property type="match status" value="1"/>
</dbReference>
<dbReference type="EMBL" id="PXOQ01000007">
    <property type="protein sequence ID" value="PSG90000.1"/>
    <property type="molecule type" value="Genomic_DNA"/>
</dbReference>
<evidence type="ECO:0000256" key="5">
    <source>
        <dbReference type="ARBA" id="ARBA00022741"/>
    </source>
</evidence>
<gene>
    <name evidence="13" type="ORF">C7H52_01645</name>
</gene>
<dbReference type="Pfam" id="PF07730">
    <property type="entry name" value="HisKA_3"/>
    <property type="match status" value="1"/>
</dbReference>
<sequence>MKKVLLVTLCFCAFSFGQQSKIDSLYHIAKSTTNDSLKVAVYNQLVWKYLFSDKNKAKQLIDTSESIAISKNQKYGYNTLLGIKGIYYDVNGISDSAKFYFNKSLTYSQKHKFVLQEKHTLNNLGMYNWNAGDFKKALHYYFESIKVNDKLPEAERGDMSANFNNIGLIYQEMHWYEKAIKFHSKALDFRKKSNNLFAQTHSYNNLGICYKELGRLEKAEHNFKKSVEISNQLNPGNEYYVAVQGLASIQYAQNNYKKALDLYLQSLNRPETIPFNPKEKIALYSSLTEIYVKLNNPQKAILYGELCLKTLKENTEFNEVEVEVYKPLAEAYYLTGNIEKGAFYNTEFYNKTIEKFKKESAEALQELEVKYDSEKKEKEILLQQTQLTKQQNYIIISVSVALLVVFIAYLIYSTQVNKNKQLRKEQELQLALSKIETQNKLQEQRLEISRDLHDNIGSQLTFIISSIDNLKYGLSAANNKITQKLNNISLFTKDTIYELRDTIWAMNKDKVTIEDLNSRISNFIISAKSAEQDVDFSFNSNLKKEQTIAFNSKAGMNMYRIIQEAVNNAIKHAEASKITVNVNSGEKAIQIVIKDNGKGFNLHETEFGNGIQSMQKRAEELNGTLKILNQQPGTQIKLNYNYTANDLL</sequence>
<dbReference type="InterPro" id="IPR011990">
    <property type="entry name" value="TPR-like_helical_dom_sf"/>
</dbReference>
<dbReference type="Gene3D" id="1.25.40.10">
    <property type="entry name" value="Tetratricopeptide repeat domain"/>
    <property type="match status" value="3"/>
</dbReference>
<dbReference type="InterPro" id="IPR050482">
    <property type="entry name" value="Sensor_HK_TwoCompSys"/>
</dbReference>
<proteinExistence type="predicted"/>
<dbReference type="Pfam" id="PF13424">
    <property type="entry name" value="TPR_12"/>
    <property type="match status" value="1"/>
</dbReference>
<name>A0A2T1NC35_9FLAO</name>
<evidence type="ECO:0000256" key="11">
    <source>
        <dbReference type="SAM" id="Phobius"/>
    </source>
</evidence>
<keyword evidence="9" id="KW-0802">TPR repeat</keyword>
<dbReference type="AlphaFoldDB" id="A0A2T1NC35"/>
<dbReference type="Gene3D" id="3.30.565.10">
    <property type="entry name" value="Histidine kinase-like ATPase, C-terminal domain"/>
    <property type="match status" value="1"/>
</dbReference>
<dbReference type="GO" id="GO:0000155">
    <property type="term" value="F:phosphorelay sensor kinase activity"/>
    <property type="evidence" value="ECO:0007669"/>
    <property type="project" value="InterPro"/>
</dbReference>
<dbReference type="InterPro" id="IPR005467">
    <property type="entry name" value="His_kinase_dom"/>
</dbReference>
<dbReference type="RefSeq" id="WP_106462143.1">
    <property type="nucleotide sequence ID" value="NZ_PXOQ01000007.1"/>
</dbReference>
<keyword evidence="8" id="KW-0902">Two-component regulatory system</keyword>
<feature type="domain" description="Histidine kinase" evidence="12">
    <location>
        <begin position="558"/>
        <end position="644"/>
    </location>
</feature>
<dbReference type="InterPro" id="IPR011712">
    <property type="entry name" value="Sig_transdc_His_kin_sub3_dim/P"/>
</dbReference>
<dbReference type="GO" id="GO:0005524">
    <property type="term" value="F:ATP binding"/>
    <property type="evidence" value="ECO:0007669"/>
    <property type="project" value="UniProtKB-KW"/>
</dbReference>
<dbReference type="SUPFAM" id="SSF48452">
    <property type="entry name" value="TPR-like"/>
    <property type="match status" value="2"/>
</dbReference>
<evidence type="ECO:0000259" key="12">
    <source>
        <dbReference type="PROSITE" id="PS50109"/>
    </source>
</evidence>
<dbReference type="GO" id="GO:0046983">
    <property type="term" value="F:protein dimerization activity"/>
    <property type="evidence" value="ECO:0007669"/>
    <property type="project" value="InterPro"/>
</dbReference>
<keyword evidence="7" id="KW-0067">ATP-binding</keyword>
<dbReference type="OrthoDB" id="9778366at2"/>
<organism evidence="13 14">
    <name type="scientific">Aurantibacter aestuarii</name>
    <dbReference type="NCBI Taxonomy" id="1266046"/>
    <lineage>
        <taxon>Bacteria</taxon>
        <taxon>Pseudomonadati</taxon>
        <taxon>Bacteroidota</taxon>
        <taxon>Flavobacteriia</taxon>
        <taxon>Flavobacteriales</taxon>
        <taxon>Flavobacteriaceae</taxon>
        <taxon>Aurantibacter</taxon>
    </lineage>
</organism>
<feature type="repeat" description="TPR" evidence="9">
    <location>
        <begin position="160"/>
        <end position="193"/>
    </location>
</feature>
<keyword evidence="11" id="KW-1133">Transmembrane helix</keyword>
<keyword evidence="5" id="KW-0547">Nucleotide-binding</keyword>
<evidence type="ECO:0000256" key="2">
    <source>
        <dbReference type="ARBA" id="ARBA00012438"/>
    </source>
</evidence>
<dbReference type="InterPro" id="IPR036890">
    <property type="entry name" value="HATPase_C_sf"/>
</dbReference>
<evidence type="ECO:0000256" key="9">
    <source>
        <dbReference type="PROSITE-ProRule" id="PRU00339"/>
    </source>
</evidence>
<evidence type="ECO:0000256" key="10">
    <source>
        <dbReference type="SAM" id="Coils"/>
    </source>
</evidence>
<dbReference type="GO" id="GO:0016020">
    <property type="term" value="C:membrane"/>
    <property type="evidence" value="ECO:0007669"/>
    <property type="project" value="InterPro"/>
</dbReference>
<evidence type="ECO:0000256" key="1">
    <source>
        <dbReference type="ARBA" id="ARBA00000085"/>
    </source>
</evidence>
<evidence type="ECO:0000313" key="14">
    <source>
        <dbReference type="Proteomes" id="UP000238426"/>
    </source>
</evidence>
<reference evidence="13 14" key="1">
    <citation type="submission" date="2018-03" db="EMBL/GenBank/DDBJ databases">
        <title>Mesoflavibacter sp. HG37 and Mesoflavibacter sp. HG96 sp.nov., two marine bacteria isolated from seawater of Western Pacific Ocean.</title>
        <authorList>
            <person name="Cheng H."/>
            <person name="Wu Y.-H."/>
            <person name="Guo L.-L."/>
            <person name="Xu X.-W."/>
        </authorList>
    </citation>
    <scope>NUCLEOTIDE SEQUENCE [LARGE SCALE GENOMIC DNA]</scope>
    <source>
        <strain evidence="13 14">KCTC 32269</strain>
    </source>
</reference>
<keyword evidence="6" id="KW-0418">Kinase</keyword>
<feature type="transmembrane region" description="Helical" evidence="11">
    <location>
        <begin position="393"/>
        <end position="412"/>
    </location>
</feature>
<evidence type="ECO:0000256" key="3">
    <source>
        <dbReference type="ARBA" id="ARBA00022553"/>
    </source>
</evidence>
<dbReference type="EC" id="2.7.13.3" evidence="2"/>
<evidence type="ECO:0000256" key="7">
    <source>
        <dbReference type="ARBA" id="ARBA00022840"/>
    </source>
</evidence>
<dbReference type="PROSITE" id="PS50005">
    <property type="entry name" value="TPR"/>
    <property type="match status" value="2"/>
</dbReference>
<dbReference type="Pfam" id="PF02518">
    <property type="entry name" value="HATPase_c"/>
    <property type="match status" value="1"/>
</dbReference>
<feature type="coiled-coil region" evidence="10">
    <location>
        <begin position="357"/>
        <end position="384"/>
    </location>
</feature>